<dbReference type="GO" id="GO:0006089">
    <property type="term" value="P:lactate metabolic process"/>
    <property type="evidence" value="ECO:0007669"/>
    <property type="project" value="TreeGrafter"/>
</dbReference>
<evidence type="ECO:0000256" key="5">
    <source>
        <dbReference type="PIRSR" id="PIRSR000102-2"/>
    </source>
</evidence>
<reference evidence="10" key="1">
    <citation type="submission" date="2022-09" db="EMBL/GenBank/DDBJ databases">
        <title>The genome sequence of Rhodococcus aetherivorans N1.</title>
        <authorList>
            <person name="Jiang W."/>
        </authorList>
    </citation>
    <scope>NUCLEOTIDE SEQUENCE</scope>
    <source>
        <strain evidence="10">N1</strain>
    </source>
</reference>
<evidence type="ECO:0000313" key="11">
    <source>
        <dbReference type="Proteomes" id="UP001163947"/>
    </source>
</evidence>
<dbReference type="RefSeq" id="WP_231772871.1">
    <property type="nucleotide sequence ID" value="NZ_CP088969.1"/>
</dbReference>
<feature type="binding site" evidence="6">
    <location>
        <position position="105"/>
    </location>
    <ligand>
        <name>NAD(+)</name>
        <dbReference type="ChEBI" id="CHEBI:57540"/>
    </ligand>
</feature>
<dbReference type="PANTHER" id="PTHR43128:SF16">
    <property type="entry name" value="L-LACTATE DEHYDROGENASE"/>
    <property type="match status" value="1"/>
</dbReference>
<evidence type="ECO:0000256" key="4">
    <source>
        <dbReference type="PIRSR" id="PIRSR000102-1"/>
    </source>
</evidence>
<comment type="similarity">
    <text evidence="1">Belongs to the LDH/MDH superfamily. LDH family.</text>
</comment>
<dbReference type="InterPro" id="IPR036291">
    <property type="entry name" value="NAD(P)-bd_dom_sf"/>
</dbReference>
<dbReference type="AlphaFoldDB" id="A0AA46S8X1"/>
<proteinExistence type="inferred from homology"/>
<feature type="domain" description="Lactate/malate dehydrogenase N-terminal" evidence="8">
    <location>
        <begin position="14"/>
        <end position="152"/>
    </location>
</feature>
<dbReference type="GO" id="GO:0004459">
    <property type="term" value="F:L-lactate dehydrogenase (NAD+) activity"/>
    <property type="evidence" value="ECO:0007669"/>
    <property type="project" value="TreeGrafter"/>
</dbReference>
<evidence type="ECO:0000259" key="8">
    <source>
        <dbReference type="Pfam" id="PF00056"/>
    </source>
</evidence>
<evidence type="ECO:0000256" key="1">
    <source>
        <dbReference type="ARBA" id="ARBA00006054"/>
    </source>
</evidence>
<evidence type="ECO:0000259" key="9">
    <source>
        <dbReference type="Pfam" id="PF02866"/>
    </source>
</evidence>
<evidence type="ECO:0000256" key="3">
    <source>
        <dbReference type="ARBA" id="ARBA00023027"/>
    </source>
</evidence>
<dbReference type="InterPro" id="IPR001557">
    <property type="entry name" value="L-lactate/malate_DH"/>
</dbReference>
<feature type="binding site" evidence="5">
    <location>
        <position position="130"/>
    </location>
    <ligand>
        <name>substrate</name>
    </ligand>
</feature>
<feature type="binding site" evidence="5">
    <location>
        <position position="92"/>
    </location>
    <ligand>
        <name>substrate</name>
    </ligand>
</feature>
<evidence type="ECO:0000313" key="10">
    <source>
        <dbReference type="EMBL" id="UYF92120.1"/>
    </source>
</evidence>
<organism evidence="10 11">
    <name type="scientific">Rhodococcus aetherivorans</name>
    <dbReference type="NCBI Taxonomy" id="191292"/>
    <lineage>
        <taxon>Bacteria</taxon>
        <taxon>Bacillati</taxon>
        <taxon>Actinomycetota</taxon>
        <taxon>Actinomycetes</taxon>
        <taxon>Mycobacteriales</taxon>
        <taxon>Nocardiaceae</taxon>
        <taxon>Rhodococcus</taxon>
    </lineage>
</organism>
<dbReference type="SUPFAM" id="SSF56327">
    <property type="entry name" value="LDH C-terminal domain-like"/>
    <property type="match status" value="1"/>
</dbReference>
<dbReference type="Pfam" id="PF00056">
    <property type="entry name" value="Ldh_1_N"/>
    <property type="match status" value="1"/>
</dbReference>
<protein>
    <submittedName>
        <fullName evidence="10">Lactate dehydrogenase</fullName>
    </submittedName>
</protein>
<sequence length="314" mass="31952">MAEGVESGGAPARAVVVGAGHVGMISAMRLADADVFDEVVLVDVEPGLAAGIALDLTHTGALTGSGTRVRGAVSLEEAGPADYVIITAGKARRPGMSRSDLTATNARIVGDVAGRAAAVSPDVVLVVVTNPLDEMTYQAWRSSGLPAEQVLGMAGLLDAGRFRALAVADGAGAARELGAVALGSHGEEMVIPLSQAPEIAARLDAARLDELVDRTRTSGAEVLGLLKSGSAFFGPGTAAAHMVLAMVADSGTVVSATVRPNGEYGIGDVFVGLPVVLGRRGVRRIVELDLTPEELELLREAAKRIGERIAGLPA</sequence>
<feature type="active site" description="Proton acceptor" evidence="4">
    <location>
        <position position="185"/>
    </location>
</feature>
<dbReference type="PRINTS" id="PR00086">
    <property type="entry name" value="LLDHDRGNASE"/>
</dbReference>
<dbReference type="PANTHER" id="PTHR43128">
    <property type="entry name" value="L-2-HYDROXYCARBOXYLATE DEHYDROGENASE (NAD(P)(+))"/>
    <property type="match status" value="1"/>
</dbReference>
<feature type="binding site" evidence="5">
    <location>
        <position position="98"/>
    </location>
    <ligand>
        <name>substrate</name>
    </ligand>
</feature>
<feature type="binding site" evidence="5">
    <location>
        <position position="161"/>
    </location>
    <ligand>
        <name>substrate</name>
    </ligand>
</feature>
<feature type="binding site" evidence="6">
    <location>
        <begin position="128"/>
        <end position="130"/>
    </location>
    <ligand>
        <name>NAD(+)</name>
        <dbReference type="ChEBI" id="CHEBI:57540"/>
    </ligand>
</feature>
<dbReference type="InterPro" id="IPR015955">
    <property type="entry name" value="Lactate_DH/Glyco_Ohase_4_C"/>
</dbReference>
<feature type="binding site" evidence="6">
    <location>
        <position position="43"/>
    </location>
    <ligand>
        <name>NAD(+)</name>
        <dbReference type="ChEBI" id="CHEBI:57540"/>
    </ligand>
</feature>
<dbReference type="GeneID" id="83622071"/>
<evidence type="ECO:0000256" key="7">
    <source>
        <dbReference type="RuleBase" id="RU003369"/>
    </source>
</evidence>
<evidence type="ECO:0000256" key="6">
    <source>
        <dbReference type="PIRSR" id="PIRSR000102-3"/>
    </source>
</evidence>
<dbReference type="InterPro" id="IPR022383">
    <property type="entry name" value="Lactate/malate_DH_C"/>
</dbReference>
<dbReference type="Proteomes" id="UP001163947">
    <property type="component" value="Chromosome"/>
</dbReference>
<dbReference type="EMBL" id="CP106982">
    <property type="protein sequence ID" value="UYF92120.1"/>
    <property type="molecule type" value="Genomic_DNA"/>
</dbReference>
<evidence type="ECO:0000256" key="2">
    <source>
        <dbReference type="ARBA" id="ARBA00023002"/>
    </source>
</evidence>
<dbReference type="Gene3D" id="3.90.110.10">
    <property type="entry name" value="Lactate dehydrogenase/glycoside hydrolase, family 4, C-terminal"/>
    <property type="match status" value="1"/>
</dbReference>
<dbReference type="Pfam" id="PF02866">
    <property type="entry name" value="Ldh_1_C"/>
    <property type="match status" value="1"/>
</dbReference>
<dbReference type="InterPro" id="IPR001236">
    <property type="entry name" value="Lactate/malate_DH_N"/>
</dbReference>
<keyword evidence="2 7" id="KW-0560">Oxidoreductase</keyword>
<dbReference type="PIRSF" id="PIRSF000102">
    <property type="entry name" value="Lac_mal_DH"/>
    <property type="match status" value="1"/>
</dbReference>
<gene>
    <name evidence="10" type="ORF">OCS65_16600</name>
</gene>
<dbReference type="Gene3D" id="3.40.50.720">
    <property type="entry name" value="NAD(P)-binding Rossmann-like Domain"/>
    <property type="match status" value="1"/>
</dbReference>
<keyword evidence="3 6" id="KW-0520">NAD</keyword>
<accession>A0AA46S8X1</accession>
<feature type="domain" description="Lactate/malate dehydrogenase C-terminal" evidence="9">
    <location>
        <begin position="157"/>
        <end position="308"/>
    </location>
</feature>
<name>A0AA46S8X1_9NOCA</name>
<feature type="binding site" evidence="6">
    <location>
        <begin position="18"/>
        <end position="23"/>
    </location>
    <ligand>
        <name>NAD(+)</name>
        <dbReference type="ChEBI" id="CHEBI:57540"/>
    </ligand>
</feature>
<dbReference type="SUPFAM" id="SSF51735">
    <property type="entry name" value="NAD(P)-binding Rossmann-fold domains"/>
    <property type="match status" value="1"/>
</dbReference>